<keyword evidence="1" id="KW-0812">Transmembrane</keyword>
<sequence length="42" mass="5072">MITLDFKNEGRTEEMESMVVNNLNMGLVLIWIFYKNEFIKPY</sequence>
<dbReference type="EMBL" id="JAUSTT010000028">
    <property type="protein sequence ID" value="MDQ0177827.1"/>
    <property type="molecule type" value="Genomic_DNA"/>
</dbReference>
<protein>
    <submittedName>
        <fullName evidence="2">Uncharacterized protein</fullName>
    </submittedName>
</protein>
<gene>
    <name evidence="2" type="ORF">J2S08_003718</name>
</gene>
<feature type="transmembrane region" description="Helical" evidence="1">
    <location>
        <begin position="18"/>
        <end position="34"/>
    </location>
</feature>
<reference evidence="2 3" key="1">
    <citation type="submission" date="2023-07" db="EMBL/GenBank/DDBJ databases">
        <title>Genomic Encyclopedia of Type Strains, Phase IV (KMG-IV): sequencing the most valuable type-strain genomes for metagenomic binning, comparative biology and taxonomic classification.</title>
        <authorList>
            <person name="Goeker M."/>
        </authorList>
    </citation>
    <scope>NUCLEOTIDE SEQUENCE [LARGE SCALE GENOMIC DNA]</scope>
    <source>
        <strain evidence="2 3">DSM 23837</strain>
    </source>
</reference>
<dbReference type="Proteomes" id="UP001223586">
    <property type="component" value="Unassembled WGS sequence"/>
</dbReference>
<evidence type="ECO:0000256" key="1">
    <source>
        <dbReference type="SAM" id="Phobius"/>
    </source>
</evidence>
<comment type="caution">
    <text evidence="2">The sequence shown here is derived from an EMBL/GenBank/DDBJ whole genome shotgun (WGS) entry which is preliminary data.</text>
</comment>
<organism evidence="2 3">
    <name type="scientific">Bacillus chungangensis</name>
    <dbReference type="NCBI Taxonomy" id="587633"/>
    <lineage>
        <taxon>Bacteria</taxon>
        <taxon>Bacillati</taxon>
        <taxon>Bacillota</taxon>
        <taxon>Bacilli</taxon>
        <taxon>Bacillales</taxon>
        <taxon>Bacillaceae</taxon>
        <taxon>Bacillus</taxon>
    </lineage>
</organism>
<keyword evidence="3" id="KW-1185">Reference proteome</keyword>
<keyword evidence="1" id="KW-0472">Membrane</keyword>
<accession>A0ABT9WY66</accession>
<evidence type="ECO:0000313" key="3">
    <source>
        <dbReference type="Proteomes" id="UP001223586"/>
    </source>
</evidence>
<keyword evidence="1" id="KW-1133">Transmembrane helix</keyword>
<proteinExistence type="predicted"/>
<evidence type="ECO:0000313" key="2">
    <source>
        <dbReference type="EMBL" id="MDQ0177827.1"/>
    </source>
</evidence>
<name>A0ABT9WY66_9BACI</name>